<organism evidence="3 4">
    <name type="scientific">Microthyrium microscopicum</name>
    <dbReference type="NCBI Taxonomy" id="703497"/>
    <lineage>
        <taxon>Eukaryota</taxon>
        <taxon>Fungi</taxon>
        <taxon>Dikarya</taxon>
        <taxon>Ascomycota</taxon>
        <taxon>Pezizomycotina</taxon>
        <taxon>Dothideomycetes</taxon>
        <taxon>Dothideomycetes incertae sedis</taxon>
        <taxon>Microthyriales</taxon>
        <taxon>Microthyriaceae</taxon>
        <taxon>Microthyrium</taxon>
    </lineage>
</organism>
<evidence type="ECO:0000256" key="2">
    <source>
        <dbReference type="SAM" id="MobiDB-lite"/>
    </source>
</evidence>
<reference evidence="3" key="1">
    <citation type="journal article" date="2020" name="Stud. Mycol.">
        <title>101 Dothideomycetes genomes: a test case for predicting lifestyles and emergence of pathogens.</title>
        <authorList>
            <person name="Haridas S."/>
            <person name="Albert R."/>
            <person name="Binder M."/>
            <person name="Bloem J."/>
            <person name="Labutti K."/>
            <person name="Salamov A."/>
            <person name="Andreopoulos B."/>
            <person name="Baker S."/>
            <person name="Barry K."/>
            <person name="Bills G."/>
            <person name="Bluhm B."/>
            <person name="Cannon C."/>
            <person name="Castanera R."/>
            <person name="Culley D."/>
            <person name="Daum C."/>
            <person name="Ezra D."/>
            <person name="Gonzalez J."/>
            <person name="Henrissat B."/>
            <person name="Kuo A."/>
            <person name="Liang C."/>
            <person name="Lipzen A."/>
            <person name="Lutzoni F."/>
            <person name="Magnuson J."/>
            <person name="Mondo S."/>
            <person name="Nolan M."/>
            <person name="Ohm R."/>
            <person name="Pangilinan J."/>
            <person name="Park H.-J."/>
            <person name="Ramirez L."/>
            <person name="Alfaro M."/>
            <person name="Sun H."/>
            <person name="Tritt A."/>
            <person name="Yoshinaga Y."/>
            <person name="Zwiers L.-H."/>
            <person name="Turgeon B."/>
            <person name="Goodwin S."/>
            <person name="Spatafora J."/>
            <person name="Crous P."/>
            <person name="Grigoriev I."/>
        </authorList>
    </citation>
    <scope>NUCLEOTIDE SEQUENCE</scope>
    <source>
        <strain evidence="3">CBS 115976</strain>
    </source>
</reference>
<feature type="compositionally biased region" description="Polar residues" evidence="2">
    <location>
        <begin position="234"/>
        <end position="249"/>
    </location>
</feature>
<keyword evidence="1" id="KW-0175">Coiled coil</keyword>
<dbReference type="Gene3D" id="1.10.287.1490">
    <property type="match status" value="1"/>
</dbReference>
<accession>A0A6A6U8L5</accession>
<protein>
    <submittedName>
        <fullName evidence="3">Uncharacterized protein</fullName>
    </submittedName>
</protein>
<feature type="compositionally biased region" description="Gly residues" evidence="2">
    <location>
        <begin position="1"/>
        <end position="10"/>
    </location>
</feature>
<evidence type="ECO:0000313" key="3">
    <source>
        <dbReference type="EMBL" id="KAF2667941.1"/>
    </source>
</evidence>
<dbReference type="Proteomes" id="UP000799302">
    <property type="component" value="Unassembled WGS sequence"/>
</dbReference>
<feature type="coiled-coil region" evidence="1">
    <location>
        <begin position="88"/>
        <end position="192"/>
    </location>
</feature>
<evidence type="ECO:0000313" key="4">
    <source>
        <dbReference type="Proteomes" id="UP000799302"/>
    </source>
</evidence>
<keyword evidence="4" id="KW-1185">Reference proteome</keyword>
<gene>
    <name evidence="3" type="ORF">BT63DRAFT_472599</name>
</gene>
<feature type="region of interest" description="Disordered" evidence="2">
    <location>
        <begin position="1"/>
        <end position="23"/>
    </location>
</feature>
<evidence type="ECO:0000256" key="1">
    <source>
        <dbReference type="SAM" id="Coils"/>
    </source>
</evidence>
<feature type="compositionally biased region" description="Low complexity" evidence="2">
    <location>
        <begin position="213"/>
        <end position="228"/>
    </location>
</feature>
<feature type="region of interest" description="Disordered" evidence="2">
    <location>
        <begin position="213"/>
        <end position="344"/>
    </location>
</feature>
<feature type="compositionally biased region" description="Polar residues" evidence="2">
    <location>
        <begin position="300"/>
        <end position="330"/>
    </location>
</feature>
<feature type="compositionally biased region" description="Polar residues" evidence="2">
    <location>
        <begin position="270"/>
        <end position="285"/>
    </location>
</feature>
<proteinExistence type="predicted"/>
<dbReference type="EMBL" id="MU004237">
    <property type="protein sequence ID" value="KAF2667941.1"/>
    <property type="molecule type" value="Genomic_DNA"/>
</dbReference>
<dbReference type="AlphaFoldDB" id="A0A6A6U8L5"/>
<sequence length="344" mass="37671">MADNTAGGGNAPEDANAPGGGTVLNAPTLLQRRNDLLARLQGLVDELQRLRTELIPDLKDVTVQFVQFLLDLRTFFQDASGRVDDKKRKSKEEATEEVKDEMRALKVKVSDLELDIKGLETMNKALKQAKVECGREKEALQEKIDDGIVDINDLQSKIHGLEEEIKTLKAELEDATSNFQRTETELAQEQEANRRSSEANMRLEPEILALRPLLNQNQPGNQPSQPRNDMQGDDQANSDSNQINGTQLHGIQAGGEQLSGGPVGGIVPTNAPSSTYNRDSGYQQSDDQRNGDQPTDLPASGSQLIQAQPTSFMDSSTESTATSPRQTDVNDNSEESPTHDHETA</sequence>
<name>A0A6A6U8L5_9PEZI</name>